<reference evidence="2 3" key="1">
    <citation type="submission" date="2018-05" db="EMBL/GenBank/DDBJ databases">
        <title>Genome sequencing and assembly of the regulated plant pathogen Lachnellula willkommii and related sister species for the development of diagnostic species identification markers.</title>
        <authorList>
            <person name="Giroux E."/>
            <person name="Bilodeau G."/>
        </authorList>
    </citation>
    <scope>NUCLEOTIDE SEQUENCE [LARGE SCALE GENOMIC DNA]</scope>
    <source>
        <strain evidence="2 3">CBS 160.35</strain>
    </source>
</reference>
<dbReference type="SUPFAM" id="SSF53335">
    <property type="entry name" value="S-adenosyl-L-methionine-dependent methyltransferases"/>
    <property type="match status" value="1"/>
</dbReference>
<keyword evidence="2" id="KW-0489">Methyltransferase</keyword>
<protein>
    <submittedName>
        <fullName evidence="2">Putative methyltransferase</fullName>
    </submittedName>
</protein>
<dbReference type="PANTHER" id="PTHR43591">
    <property type="entry name" value="METHYLTRANSFERASE"/>
    <property type="match status" value="1"/>
</dbReference>
<dbReference type="GO" id="GO:0008168">
    <property type="term" value="F:methyltransferase activity"/>
    <property type="evidence" value="ECO:0007669"/>
    <property type="project" value="UniProtKB-KW"/>
</dbReference>
<evidence type="ECO:0000256" key="1">
    <source>
        <dbReference type="SAM" id="MobiDB-lite"/>
    </source>
</evidence>
<gene>
    <name evidence="2" type="primary">tdiE_1</name>
    <name evidence="2" type="ORF">LOCC1_G003860</name>
</gene>
<evidence type="ECO:0000313" key="2">
    <source>
        <dbReference type="EMBL" id="TVY45158.1"/>
    </source>
</evidence>
<feature type="compositionally biased region" description="Basic and acidic residues" evidence="1">
    <location>
        <begin position="16"/>
        <end position="29"/>
    </location>
</feature>
<dbReference type="PANTHER" id="PTHR43591:SF102">
    <property type="entry name" value="S-ADENOSYL-L-METHIONINE-DEPENDENT METHYLTRANSFERASE"/>
    <property type="match status" value="1"/>
</dbReference>
<keyword evidence="2" id="KW-0808">Transferase</keyword>
<dbReference type="AlphaFoldDB" id="A0A8H8S021"/>
<dbReference type="EMBL" id="QGMI01000206">
    <property type="protein sequence ID" value="TVY45158.1"/>
    <property type="molecule type" value="Genomic_DNA"/>
</dbReference>
<dbReference type="GO" id="GO:0032259">
    <property type="term" value="P:methylation"/>
    <property type="evidence" value="ECO:0007669"/>
    <property type="project" value="UniProtKB-KW"/>
</dbReference>
<proteinExistence type="predicted"/>
<name>A0A8H8S021_9HELO</name>
<keyword evidence="3" id="KW-1185">Reference proteome</keyword>
<dbReference type="OrthoDB" id="2013972at2759"/>
<dbReference type="InterPro" id="IPR029063">
    <property type="entry name" value="SAM-dependent_MTases_sf"/>
</dbReference>
<dbReference type="Gene3D" id="3.40.50.150">
    <property type="entry name" value="Vaccinia Virus protein VP39"/>
    <property type="match status" value="1"/>
</dbReference>
<feature type="compositionally biased region" description="Polar residues" evidence="1">
    <location>
        <begin position="50"/>
        <end position="62"/>
    </location>
</feature>
<evidence type="ECO:0000313" key="3">
    <source>
        <dbReference type="Proteomes" id="UP000443090"/>
    </source>
</evidence>
<comment type="caution">
    <text evidence="2">The sequence shown here is derived from an EMBL/GenBank/DDBJ whole genome shotgun (WGS) entry which is preliminary data.</text>
</comment>
<dbReference type="Pfam" id="PF13489">
    <property type="entry name" value="Methyltransf_23"/>
    <property type="match status" value="1"/>
</dbReference>
<organism evidence="2 3">
    <name type="scientific">Lachnellula occidentalis</name>
    <dbReference type="NCBI Taxonomy" id="215460"/>
    <lineage>
        <taxon>Eukaryota</taxon>
        <taxon>Fungi</taxon>
        <taxon>Dikarya</taxon>
        <taxon>Ascomycota</taxon>
        <taxon>Pezizomycotina</taxon>
        <taxon>Leotiomycetes</taxon>
        <taxon>Helotiales</taxon>
        <taxon>Lachnaceae</taxon>
        <taxon>Lachnellula</taxon>
    </lineage>
</organism>
<feature type="region of interest" description="Disordered" evidence="1">
    <location>
        <begin position="1"/>
        <end position="75"/>
    </location>
</feature>
<dbReference type="CDD" id="cd02440">
    <property type="entry name" value="AdoMet_MTases"/>
    <property type="match status" value="1"/>
</dbReference>
<sequence>MEEHNPVEGSGIRPIAEARHVPVSHEHPGIEATQEDTETALDGKTDQTEGHQTTTQIQTHLDTQAARAGTSHIPSGTAAETYQATTLDLPQSVPQHENPDVDMFSGEVSQTEVERNPSPVEAYVASVSNGQNPDPDVDDGYYPTSLRIDSENSDTDSALGSDVQSSTVSLRESLYESVKENGREYHKYKEGVYYLPNDDVEQDRLNLQHHLWTLTLDGRLHLAPIANPHRVLDIGTGTGLWALEYAERNPSATVIGTDLSAIQPEYVPPNCQFEIDDAEDEWSWSQKFDFIHGRMLFTCFKNPADLFHQAFASLKPGGYMEMQDVLLDYLSIDDTHVGSCIQNWNGKLLEGARRIGRDWRCTKNYARWMQEAGFEAVVERRFAWPSNTWPKGRKQKLLGLWSMSNFLEGLPAISMAILTRTHGMTRDEVEVGMVDVRRNIQSKAIHAYVPVYVVYGRKPMPSPLPWQNPSPPSDPETTIT</sequence>
<dbReference type="Proteomes" id="UP000443090">
    <property type="component" value="Unassembled WGS sequence"/>
</dbReference>
<feature type="region of interest" description="Disordered" evidence="1">
    <location>
        <begin position="145"/>
        <end position="164"/>
    </location>
</feature>
<accession>A0A8H8S021</accession>
<feature type="compositionally biased region" description="Polar residues" evidence="1">
    <location>
        <begin position="155"/>
        <end position="164"/>
    </location>
</feature>